<dbReference type="InterPro" id="IPR053863">
    <property type="entry name" value="Glyoxy/Ble-like_N"/>
</dbReference>
<name>A0A643FGC9_IDEDE</name>
<reference evidence="2 3" key="1">
    <citation type="submission" date="2019-09" db="EMBL/GenBank/DDBJ databases">
        <title>Draft genome sequences of 48 bacterial type strains from the CCUG.</title>
        <authorList>
            <person name="Tunovic T."/>
            <person name="Pineiro-Iglesias B."/>
            <person name="Unosson C."/>
            <person name="Inganas E."/>
            <person name="Ohlen M."/>
            <person name="Cardew S."/>
            <person name="Jensie-Markopoulos S."/>
            <person name="Salva-Serra F."/>
            <person name="Jaen-Luchoro D."/>
            <person name="Karlsson R."/>
            <person name="Svensson-Stadler L."/>
            <person name="Chun J."/>
            <person name="Moore E."/>
        </authorList>
    </citation>
    <scope>NUCLEOTIDE SEQUENCE [LARGE SCALE GENOMIC DNA]</scope>
    <source>
        <strain evidence="2 3">CCUG 30977</strain>
    </source>
</reference>
<dbReference type="RefSeq" id="WP_151122238.1">
    <property type="nucleotide sequence ID" value="NZ_CP088081.1"/>
</dbReference>
<dbReference type="InterPro" id="IPR052164">
    <property type="entry name" value="Anthracycline_SecMetBiosynth"/>
</dbReference>
<dbReference type="InterPro" id="IPR029068">
    <property type="entry name" value="Glyas_Bleomycin-R_OHBP_Dase"/>
</dbReference>
<feature type="domain" description="VOC" evidence="1">
    <location>
        <begin position="7"/>
        <end position="131"/>
    </location>
</feature>
<dbReference type="SUPFAM" id="SSF54593">
    <property type="entry name" value="Glyoxalase/Bleomycin resistance protein/Dihydroxybiphenyl dioxygenase"/>
    <property type="match status" value="1"/>
</dbReference>
<dbReference type="PROSITE" id="PS51819">
    <property type="entry name" value="VOC"/>
    <property type="match status" value="1"/>
</dbReference>
<evidence type="ECO:0000313" key="2">
    <source>
        <dbReference type="EMBL" id="KAB0584922.1"/>
    </source>
</evidence>
<gene>
    <name evidence="2" type="ORF">F7Q92_01840</name>
</gene>
<accession>A0A643FGC9</accession>
<comment type="caution">
    <text evidence="2">The sequence shown here is derived from an EMBL/GenBank/DDBJ whole genome shotgun (WGS) entry which is preliminary data.</text>
</comment>
<dbReference type="Pfam" id="PF22677">
    <property type="entry name" value="Ble-like_N"/>
    <property type="match status" value="1"/>
</dbReference>
<dbReference type="CDD" id="cd07247">
    <property type="entry name" value="SgaA_N_like"/>
    <property type="match status" value="1"/>
</dbReference>
<evidence type="ECO:0000259" key="1">
    <source>
        <dbReference type="PROSITE" id="PS51819"/>
    </source>
</evidence>
<dbReference type="AlphaFoldDB" id="A0A643FGC9"/>
<protein>
    <submittedName>
        <fullName evidence="2">VOC family protein</fullName>
    </submittedName>
</protein>
<dbReference type="PANTHER" id="PTHR33993">
    <property type="entry name" value="GLYOXALASE-RELATED"/>
    <property type="match status" value="1"/>
</dbReference>
<dbReference type="OrthoDB" id="8776491at2"/>
<keyword evidence="3" id="KW-1185">Reference proteome</keyword>
<organism evidence="2 3">
    <name type="scientific">Ideonella dechloratans</name>
    <dbReference type="NCBI Taxonomy" id="36863"/>
    <lineage>
        <taxon>Bacteria</taxon>
        <taxon>Pseudomonadati</taxon>
        <taxon>Pseudomonadota</taxon>
        <taxon>Betaproteobacteria</taxon>
        <taxon>Burkholderiales</taxon>
        <taxon>Sphaerotilaceae</taxon>
        <taxon>Ideonella</taxon>
    </lineage>
</organism>
<proteinExistence type="predicted"/>
<sequence length="134" mass="14217">MPIPACPVVHFELPYRDAARVSTFYQTVFGWQLQPMGPEMGNYILATTSTCDSSAPDALRGSINGGLFPLVPESPLQQPSVVLGVPDVREAMARVSAAGGQVLGEPMAIPGVGDYVVFVDPEGNRLSMLQPLMG</sequence>
<dbReference type="InterPro" id="IPR037523">
    <property type="entry name" value="VOC_core"/>
</dbReference>
<dbReference type="Gene3D" id="3.10.180.10">
    <property type="entry name" value="2,3-Dihydroxybiphenyl 1,2-Dioxygenase, domain 1"/>
    <property type="match status" value="1"/>
</dbReference>
<dbReference type="Proteomes" id="UP000430120">
    <property type="component" value="Unassembled WGS sequence"/>
</dbReference>
<evidence type="ECO:0000313" key="3">
    <source>
        <dbReference type="Proteomes" id="UP000430120"/>
    </source>
</evidence>
<dbReference type="EMBL" id="VZPB01000003">
    <property type="protein sequence ID" value="KAB0584922.1"/>
    <property type="molecule type" value="Genomic_DNA"/>
</dbReference>